<dbReference type="EMBL" id="MLFT02000011">
    <property type="protein sequence ID" value="PHT34303.1"/>
    <property type="molecule type" value="Genomic_DNA"/>
</dbReference>
<dbReference type="GO" id="GO:0008483">
    <property type="term" value="F:transaminase activity"/>
    <property type="evidence" value="ECO:0007669"/>
    <property type="project" value="UniProtKB-KW"/>
</dbReference>
<keyword evidence="7" id="KW-1185">Reference proteome</keyword>
<evidence type="ECO:0000313" key="6">
    <source>
        <dbReference type="EMBL" id="PHT34303.1"/>
    </source>
</evidence>
<evidence type="ECO:0000256" key="4">
    <source>
        <dbReference type="ARBA" id="ARBA00022898"/>
    </source>
</evidence>
<dbReference type="Pfam" id="PF04864">
    <property type="entry name" value="Alliinase_C"/>
    <property type="match status" value="1"/>
</dbReference>
<reference evidence="6 7" key="1">
    <citation type="journal article" date="2017" name="Genome Biol.">
        <title>New reference genome sequences of hot pepper reveal the massive evolution of plant disease-resistance genes by retroduplication.</title>
        <authorList>
            <person name="Kim S."/>
            <person name="Park J."/>
            <person name="Yeom S.I."/>
            <person name="Kim Y.M."/>
            <person name="Seo E."/>
            <person name="Kim K.T."/>
            <person name="Kim M.S."/>
            <person name="Lee J.M."/>
            <person name="Cheong K."/>
            <person name="Shin H.S."/>
            <person name="Kim S.B."/>
            <person name="Han K."/>
            <person name="Lee J."/>
            <person name="Park M."/>
            <person name="Lee H.A."/>
            <person name="Lee H.Y."/>
            <person name="Lee Y."/>
            <person name="Oh S."/>
            <person name="Lee J.H."/>
            <person name="Choi E."/>
            <person name="Choi E."/>
            <person name="Lee S.E."/>
            <person name="Jeon J."/>
            <person name="Kim H."/>
            <person name="Choi G."/>
            <person name="Song H."/>
            <person name="Lee J."/>
            <person name="Lee S.C."/>
            <person name="Kwon J.K."/>
            <person name="Lee H.Y."/>
            <person name="Koo N."/>
            <person name="Hong Y."/>
            <person name="Kim R.W."/>
            <person name="Kang W.H."/>
            <person name="Huh J.H."/>
            <person name="Kang B.C."/>
            <person name="Yang T.J."/>
            <person name="Lee Y.H."/>
            <person name="Bennetzen J.L."/>
            <person name="Choi D."/>
        </authorList>
    </citation>
    <scope>NUCLEOTIDE SEQUENCE [LARGE SCALE GENOMIC DNA]</scope>
    <source>
        <strain evidence="7">cv. PBC81</strain>
    </source>
</reference>
<protein>
    <submittedName>
        <fullName evidence="6">Tryptophan aminotransferase-related protein 1</fullName>
    </submittedName>
</protein>
<dbReference type="Gene3D" id="2.10.25.30">
    <property type="entry name" value="EGF-like, alliinase"/>
    <property type="match status" value="1"/>
</dbReference>
<dbReference type="STRING" id="33114.A0A2G2VMW5"/>
<dbReference type="OrthoDB" id="2020362at2759"/>
<accession>A0A2G2VMW5</accession>
<dbReference type="GO" id="GO:0006520">
    <property type="term" value="P:amino acid metabolic process"/>
    <property type="evidence" value="ECO:0007669"/>
    <property type="project" value="TreeGrafter"/>
</dbReference>
<comment type="caution">
    <text evidence="6">The sequence shown here is derived from an EMBL/GenBank/DDBJ whole genome shotgun (WGS) entry which is preliminary data.</text>
</comment>
<keyword evidence="4" id="KW-0663">Pyridoxal phosphate</keyword>
<dbReference type="InterPro" id="IPR006948">
    <property type="entry name" value="Alliinase_C"/>
</dbReference>
<dbReference type="PANTHER" id="PTHR43795">
    <property type="entry name" value="BIFUNCTIONAL ASPARTATE AMINOTRANSFERASE AND GLUTAMATE/ASPARTATE-PREPHENATE AMINOTRANSFERASE-RELATED"/>
    <property type="match status" value="1"/>
</dbReference>
<dbReference type="CDD" id="cd00609">
    <property type="entry name" value="AAT_like"/>
    <property type="match status" value="1"/>
</dbReference>
<proteinExistence type="inferred from homology"/>
<comment type="similarity">
    <text evidence="2">Belongs to the alliinase family.</text>
</comment>
<evidence type="ECO:0000256" key="3">
    <source>
        <dbReference type="ARBA" id="ARBA00022576"/>
    </source>
</evidence>
<gene>
    <name evidence="6" type="ORF">CQW23_26103</name>
</gene>
<dbReference type="InterPro" id="IPR015424">
    <property type="entry name" value="PyrdxlP-dep_Trfase"/>
</dbReference>
<dbReference type="Gene3D" id="3.40.640.10">
    <property type="entry name" value="Type I PLP-dependent aspartate aminotransferase-like (Major domain)"/>
    <property type="match status" value="1"/>
</dbReference>
<dbReference type="InterPro" id="IPR015422">
    <property type="entry name" value="PyrdxlP-dep_Trfase_small"/>
</dbReference>
<evidence type="ECO:0000256" key="1">
    <source>
        <dbReference type="ARBA" id="ARBA00001933"/>
    </source>
</evidence>
<evidence type="ECO:0000256" key="2">
    <source>
        <dbReference type="ARBA" id="ARBA00006312"/>
    </source>
</evidence>
<dbReference type="Gene3D" id="3.90.1150.10">
    <property type="entry name" value="Aspartate Aminotransferase, domain 1"/>
    <property type="match status" value="1"/>
</dbReference>
<feature type="domain" description="Alliinase C-terminal" evidence="5">
    <location>
        <begin position="30"/>
        <end position="385"/>
    </location>
</feature>
<sequence length="393" mass="44653">MIGTEICLIKSSPVPSATPENSNMDTLININLDHGDPVMYESYWRKIGNMCDITFNGYESLSYFANGKSLCWFLESKLEEEIRRLHNVVGNAIVDDYYVVIGNGSSQLIMAALYALSPTNQPHPINIVAAAPFYSSYPEMADFERSELHKWAGDARNYDKDEPYIEFITSPNNPDGVIREPVVNGIQGKLIHDLAYYWPQYTAITSPANHDVMLFTVSKCTGHAGSRIGWALVKDKEVARKMIKFMEVSTIGVSKEAQLRAAKILGVISESCVNPTLDNFFEYSRSLLTDRWQRLRQVVKANDLFVLQKYPLQYCLFTKKFYETHPAFAWLMCKGSEEDCEKLLKGHKLQTRGGEKFGSYSRNVRISMLGKDEDFNIFLQRLEAIIQELPDGN</sequence>
<dbReference type="InterPro" id="IPR050478">
    <property type="entry name" value="Ethylene_sulfur-biosynth"/>
</dbReference>
<dbReference type="SUPFAM" id="SSF53383">
    <property type="entry name" value="PLP-dependent transferases"/>
    <property type="match status" value="1"/>
</dbReference>
<reference evidence="7" key="2">
    <citation type="journal article" date="2017" name="J. Anim. Genet.">
        <title>Multiple reference genome sequences of hot pepper reveal the massive evolution of plant disease resistance genes by retroduplication.</title>
        <authorList>
            <person name="Kim S."/>
            <person name="Park J."/>
            <person name="Yeom S.-I."/>
            <person name="Kim Y.-M."/>
            <person name="Seo E."/>
            <person name="Kim K.-T."/>
            <person name="Kim M.-S."/>
            <person name="Lee J.M."/>
            <person name="Cheong K."/>
            <person name="Shin H.-S."/>
            <person name="Kim S.-B."/>
            <person name="Han K."/>
            <person name="Lee J."/>
            <person name="Park M."/>
            <person name="Lee H.-A."/>
            <person name="Lee H.-Y."/>
            <person name="Lee Y."/>
            <person name="Oh S."/>
            <person name="Lee J.H."/>
            <person name="Choi E."/>
            <person name="Choi E."/>
            <person name="Lee S.E."/>
            <person name="Jeon J."/>
            <person name="Kim H."/>
            <person name="Choi G."/>
            <person name="Song H."/>
            <person name="Lee J."/>
            <person name="Lee S.-C."/>
            <person name="Kwon J.-K."/>
            <person name="Lee H.-Y."/>
            <person name="Koo N."/>
            <person name="Hong Y."/>
            <person name="Kim R.W."/>
            <person name="Kang W.-H."/>
            <person name="Huh J.H."/>
            <person name="Kang B.-C."/>
            <person name="Yang T.-J."/>
            <person name="Lee Y.-H."/>
            <person name="Bennetzen J.L."/>
            <person name="Choi D."/>
        </authorList>
    </citation>
    <scope>NUCLEOTIDE SEQUENCE [LARGE SCALE GENOMIC DNA]</scope>
    <source>
        <strain evidence="7">cv. PBC81</strain>
    </source>
</reference>
<dbReference type="AlphaFoldDB" id="A0A2G2VMW5"/>
<dbReference type="GO" id="GO:0016846">
    <property type="term" value="F:carbon-sulfur lyase activity"/>
    <property type="evidence" value="ECO:0007669"/>
    <property type="project" value="InterPro"/>
</dbReference>
<dbReference type="InterPro" id="IPR015421">
    <property type="entry name" value="PyrdxlP-dep_Trfase_major"/>
</dbReference>
<keyword evidence="3 6" id="KW-0808">Transferase</keyword>
<name>A0A2G2VMW5_CAPBA</name>
<dbReference type="InterPro" id="IPR037029">
    <property type="entry name" value="Alliinase_N_sf"/>
</dbReference>
<keyword evidence="3 6" id="KW-0032">Aminotransferase</keyword>
<evidence type="ECO:0000259" key="5">
    <source>
        <dbReference type="Pfam" id="PF04864"/>
    </source>
</evidence>
<evidence type="ECO:0000313" key="7">
    <source>
        <dbReference type="Proteomes" id="UP000224567"/>
    </source>
</evidence>
<dbReference type="PANTHER" id="PTHR43795:SF15">
    <property type="entry name" value="TRYPTOPHAN AMINOTRANSFERASE-RELATED PROTEIN 1"/>
    <property type="match status" value="1"/>
</dbReference>
<organism evidence="6 7">
    <name type="scientific">Capsicum baccatum</name>
    <name type="common">Peruvian pepper</name>
    <dbReference type="NCBI Taxonomy" id="33114"/>
    <lineage>
        <taxon>Eukaryota</taxon>
        <taxon>Viridiplantae</taxon>
        <taxon>Streptophyta</taxon>
        <taxon>Embryophyta</taxon>
        <taxon>Tracheophyta</taxon>
        <taxon>Spermatophyta</taxon>
        <taxon>Magnoliopsida</taxon>
        <taxon>eudicotyledons</taxon>
        <taxon>Gunneridae</taxon>
        <taxon>Pentapetalae</taxon>
        <taxon>asterids</taxon>
        <taxon>lamiids</taxon>
        <taxon>Solanales</taxon>
        <taxon>Solanaceae</taxon>
        <taxon>Solanoideae</taxon>
        <taxon>Capsiceae</taxon>
        <taxon>Capsicum</taxon>
    </lineage>
</organism>
<comment type="cofactor">
    <cofactor evidence="1">
        <name>pyridoxal 5'-phosphate</name>
        <dbReference type="ChEBI" id="CHEBI:597326"/>
    </cofactor>
</comment>
<dbReference type="Proteomes" id="UP000224567">
    <property type="component" value="Unassembled WGS sequence"/>
</dbReference>